<reference evidence="2 3" key="1">
    <citation type="submission" date="2017-09" db="EMBL/GenBank/DDBJ databases">
        <title>Depth-based differentiation of microbial function through sediment-hosted aquifers and enrichment of novel symbionts in the deep terrestrial subsurface.</title>
        <authorList>
            <person name="Probst A.J."/>
            <person name="Ladd B."/>
            <person name="Jarett J.K."/>
            <person name="Geller-Mcgrath D.E."/>
            <person name="Sieber C.M."/>
            <person name="Emerson J.B."/>
            <person name="Anantharaman K."/>
            <person name="Thomas B.C."/>
            <person name="Malmstrom R."/>
            <person name="Stieglmeier M."/>
            <person name="Klingl A."/>
            <person name="Woyke T."/>
            <person name="Ryan C.M."/>
            <person name="Banfield J.F."/>
        </authorList>
    </citation>
    <scope>NUCLEOTIDE SEQUENCE [LARGE SCALE GENOMIC DNA]</scope>
    <source>
        <strain evidence="2">CG17_big_fil_post_rev_8_21_14_2_50_48_46</strain>
    </source>
</reference>
<comment type="caution">
    <text evidence="2">The sequence shown here is derived from an EMBL/GenBank/DDBJ whole genome shotgun (WGS) entry which is preliminary data.</text>
</comment>
<evidence type="ECO:0000313" key="3">
    <source>
        <dbReference type="Proteomes" id="UP000231019"/>
    </source>
</evidence>
<dbReference type="InterPro" id="IPR058117">
    <property type="entry name" value="BV97_02767-like"/>
</dbReference>
<feature type="transmembrane region" description="Helical" evidence="1">
    <location>
        <begin position="28"/>
        <end position="47"/>
    </location>
</feature>
<dbReference type="AlphaFoldDB" id="A0A2M7G0Y3"/>
<organism evidence="2 3">
    <name type="scientific">bacterium (Candidatus Blackallbacteria) CG17_big_fil_post_rev_8_21_14_2_50_48_46</name>
    <dbReference type="NCBI Taxonomy" id="2014261"/>
    <lineage>
        <taxon>Bacteria</taxon>
        <taxon>Candidatus Blackallbacteria</taxon>
    </lineage>
</organism>
<keyword evidence="1" id="KW-0472">Membrane</keyword>
<evidence type="ECO:0000256" key="1">
    <source>
        <dbReference type="SAM" id="Phobius"/>
    </source>
</evidence>
<accession>A0A2M7G0Y3</accession>
<feature type="transmembrane region" description="Helical" evidence="1">
    <location>
        <begin position="59"/>
        <end position="79"/>
    </location>
</feature>
<proteinExistence type="predicted"/>
<gene>
    <name evidence="2" type="ORF">COW36_18280</name>
</gene>
<dbReference type="NCBIfam" id="NF006749">
    <property type="entry name" value="PRK09272.1-2"/>
    <property type="match status" value="1"/>
</dbReference>
<name>A0A2M7G0Y3_9BACT</name>
<evidence type="ECO:0000313" key="2">
    <source>
        <dbReference type="EMBL" id="PIW15364.1"/>
    </source>
</evidence>
<dbReference type="Proteomes" id="UP000231019">
    <property type="component" value="Unassembled WGS sequence"/>
</dbReference>
<protein>
    <recommendedName>
        <fullName evidence="4">DUF3147 domain-containing protein</fullName>
    </recommendedName>
</protein>
<evidence type="ECO:0008006" key="4">
    <source>
        <dbReference type="Google" id="ProtNLM"/>
    </source>
</evidence>
<keyword evidence="1" id="KW-1133">Transmembrane helix</keyword>
<feature type="transmembrane region" description="Helical" evidence="1">
    <location>
        <begin position="85"/>
        <end position="108"/>
    </location>
</feature>
<keyword evidence="1" id="KW-0812">Transmembrane</keyword>
<sequence length="115" mass="12794">MPYLLKLLLSAGMILLIAEISKKYPGLGGLIASLPLLSVLGMTWLWLDTRDAELLASHSLATFWFVLPSLPMFVVLPLLLRRGLPFFLCLFLSCLLTIGLYLLMMLALKRFGVAL</sequence>
<dbReference type="EMBL" id="PFFQ01000053">
    <property type="protein sequence ID" value="PIW15364.1"/>
    <property type="molecule type" value="Genomic_DNA"/>
</dbReference>